<dbReference type="InterPro" id="IPR023393">
    <property type="entry name" value="START-like_dom_sf"/>
</dbReference>
<proteinExistence type="inferred from homology"/>
<evidence type="ECO:0000259" key="2">
    <source>
        <dbReference type="Pfam" id="PF08327"/>
    </source>
</evidence>
<dbReference type="Proteomes" id="UP000469011">
    <property type="component" value="Unassembled WGS sequence"/>
</dbReference>
<evidence type="ECO:0000256" key="1">
    <source>
        <dbReference type="ARBA" id="ARBA00006817"/>
    </source>
</evidence>
<dbReference type="AlphaFoldDB" id="A0A6N9SWE5"/>
<dbReference type="Pfam" id="PF08327">
    <property type="entry name" value="AHSA1"/>
    <property type="match status" value="1"/>
</dbReference>
<dbReference type="EMBL" id="JAAAMG010000002">
    <property type="protein sequence ID" value="NDW03383.1"/>
    <property type="molecule type" value="Genomic_DNA"/>
</dbReference>
<protein>
    <recommendedName>
        <fullName evidence="2">Activator of Hsp90 ATPase homologue 1/2-like C-terminal domain-containing protein</fullName>
    </recommendedName>
</protein>
<keyword evidence="4" id="KW-1185">Reference proteome</keyword>
<evidence type="ECO:0000313" key="3">
    <source>
        <dbReference type="EMBL" id="NDW03383.1"/>
    </source>
</evidence>
<accession>A0A6N9SWE5</accession>
<sequence length="165" mass="18767">MTPEGHSDLSEAGTLVLTRDVRRPRAHVWRCLTQPDCFKVWWRDNLEFEPQLGGRFVEPWVDPSGRERTTRAEVTAFHPPEGFVMVWADEDWEFDTVVSVSLTEIESGTRVTIEHQGWEKAAEPDRATYLLDHHAGWDRHLDNLVAFAEDLAHDDGSASGDGDGR</sequence>
<dbReference type="Gene3D" id="3.30.530.20">
    <property type="match status" value="1"/>
</dbReference>
<gene>
    <name evidence="3" type="ORF">GTK09_02990</name>
</gene>
<feature type="domain" description="Activator of Hsp90 ATPase homologue 1/2-like C-terminal" evidence="2">
    <location>
        <begin position="24"/>
        <end position="148"/>
    </location>
</feature>
<dbReference type="SUPFAM" id="SSF55961">
    <property type="entry name" value="Bet v1-like"/>
    <property type="match status" value="1"/>
</dbReference>
<organism evidence="3 4">
    <name type="scientific">Jiella pacifica</name>
    <dbReference type="NCBI Taxonomy" id="2696469"/>
    <lineage>
        <taxon>Bacteria</taxon>
        <taxon>Pseudomonadati</taxon>
        <taxon>Pseudomonadota</taxon>
        <taxon>Alphaproteobacteria</taxon>
        <taxon>Hyphomicrobiales</taxon>
        <taxon>Aurantimonadaceae</taxon>
        <taxon>Jiella</taxon>
    </lineage>
</organism>
<dbReference type="CDD" id="cd07814">
    <property type="entry name" value="SRPBCC_CalC_Aha1-like"/>
    <property type="match status" value="1"/>
</dbReference>
<reference evidence="3 4" key="1">
    <citation type="submission" date="2020-01" db="EMBL/GenBank/DDBJ databases">
        <title>Jiella pacifica sp. nov.</title>
        <authorList>
            <person name="Xue Z."/>
            <person name="Zhu S."/>
            <person name="Chen J."/>
            <person name="Yang J."/>
        </authorList>
    </citation>
    <scope>NUCLEOTIDE SEQUENCE [LARGE SCALE GENOMIC DNA]</scope>
    <source>
        <strain evidence="3 4">40Bstr34</strain>
    </source>
</reference>
<dbReference type="InterPro" id="IPR013538">
    <property type="entry name" value="ASHA1/2-like_C"/>
</dbReference>
<name>A0A6N9SWE5_9HYPH</name>
<dbReference type="RefSeq" id="WP_163461028.1">
    <property type="nucleotide sequence ID" value="NZ_JAAAMG010000002.1"/>
</dbReference>
<evidence type="ECO:0000313" key="4">
    <source>
        <dbReference type="Proteomes" id="UP000469011"/>
    </source>
</evidence>
<comment type="similarity">
    <text evidence="1">Belongs to the AHA1 family.</text>
</comment>
<comment type="caution">
    <text evidence="3">The sequence shown here is derived from an EMBL/GenBank/DDBJ whole genome shotgun (WGS) entry which is preliminary data.</text>
</comment>